<keyword evidence="3" id="KW-1185">Reference proteome</keyword>
<dbReference type="EMBL" id="KY295895">
    <property type="protein sequence ID" value="AQN31810.1"/>
    <property type="molecule type" value="Genomic_DNA"/>
</dbReference>
<dbReference type="SMART" id="SM00530">
    <property type="entry name" value="HTH_XRE"/>
    <property type="match status" value="1"/>
</dbReference>
<feature type="domain" description="HTH cro/C1-type" evidence="1">
    <location>
        <begin position="10"/>
        <end position="65"/>
    </location>
</feature>
<dbReference type="GO" id="GO:0003677">
    <property type="term" value="F:DNA binding"/>
    <property type="evidence" value="ECO:0007669"/>
    <property type="project" value="InterPro"/>
</dbReference>
<reference evidence="2 3" key="1">
    <citation type="submission" date="2016-11" db="EMBL/GenBank/DDBJ databases">
        <title>Biological and genomic characterization of a historic collection of therapeutic Escherichia coli bacteriophage.</title>
        <authorList>
            <person name="Baig A."/>
            <person name="Colom J."/>
            <person name="Atterbury R."/>
            <person name="Barrow P."/>
        </authorList>
    </citation>
    <scope>NUCLEOTIDE SEQUENCE [LARGE SCALE GENOMIC DNA]</scope>
</reference>
<evidence type="ECO:0000259" key="1">
    <source>
        <dbReference type="PROSITE" id="PS50943"/>
    </source>
</evidence>
<evidence type="ECO:0000313" key="2">
    <source>
        <dbReference type="EMBL" id="AQN31810.1"/>
    </source>
</evidence>
<protein>
    <submittedName>
        <fullName evidence="2">Transcriptional repressor DicA</fullName>
    </submittedName>
</protein>
<gene>
    <name evidence="2" type="ORF">G_53</name>
</gene>
<name>A0A1Q1PUY1_9CAUD</name>
<dbReference type="CDD" id="cd00093">
    <property type="entry name" value="HTH_XRE"/>
    <property type="match status" value="1"/>
</dbReference>
<dbReference type="Proteomes" id="UP000223204">
    <property type="component" value="Segment"/>
</dbReference>
<dbReference type="PROSITE" id="PS50943">
    <property type="entry name" value="HTH_CROC1"/>
    <property type="match status" value="1"/>
</dbReference>
<dbReference type="Pfam" id="PF01381">
    <property type="entry name" value="HTH_3"/>
    <property type="match status" value="1"/>
</dbReference>
<dbReference type="SUPFAM" id="SSF47413">
    <property type="entry name" value="lambda repressor-like DNA-binding domains"/>
    <property type="match status" value="1"/>
</dbReference>
<dbReference type="InterPro" id="IPR001387">
    <property type="entry name" value="Cro/C1-type_HTH"/>
</dbReference>
<dbReference type="Gene3D" id="1.10.260.40">
    <property type="entry name" value="lambda repressor-like DNA-binding domains"/>
    <property type="match status" value="1"/>
</dbReference>
<evidence type="ECO:0000313" key="3">
    <source>
        <dbReference type="Proteomes" id="UP000223204"/>
    </source>
</evidence>
<accession>A0A1Q1PUY1</accession>
<organism evidence="2 3">
    <name type="scientific">Escherichia phage G_AB-2017</name>
    <dbReference type="NCBI Taxonomy" id="1933113"/>
    <lineage>
        <taxon>Viruses</taxon>
        <taxon>Duplodnaviria</taxon>
        <taxon>Heunggongvirae</taxon>
        <taxon>Uroviricota</taxon>
        <taxon>Caudoviricetes</taxon>
        <taxon>Sarkviridae</taxon>
        <taxon>Guernseyvirinae</taxon>
        <taxon>Kagunavirus</taxon>
        <taxon>Kagunavirus GAB2017</taxon>
    </lineage>
</organism>
<sequence>MQPSELGIRVEQRRKELGISQRRLAALTGVSQGAINQLALGVTQDVRPATLFKLAEVLEVDAKWLALGEGA</sequence>
<proteinExistence type="predicted"/>
<dbReference type="InterPro" id="IPR010982">
    <property type="entry name" value="Lambda_DNA-bd_dom_sf"/>
</dbReference>